<dbReference type="PRINTS" id="PR00181">
    <property type="entry name" value="MALTOSEBP"/>
</dbReference>
<dbReference type="AlphaFoldDB" id="A0A2G9C7B0"/>
<dbReference type="GO" id="GO:0015768">
    <property type="term" value="P:maltose transport"/>
    <property type="evidence" value="ECO:0007669"/>
    <property type="project" value="TreeGrafter"/>
</dbReference>
<reference evidence="6 7" key="1">
    <citation type="submission" date="2017-11" db="EMBL/GenBank/DDBJ databases">
        <title>Draft genome sequence of Mitsuaria sp. HWN-4.</title>
        <authorList>
            <person name="Gundlapally S.R."/>
        </authorList>
    </citation>
    <scope>NUCLEOTIDE SEQUENCE [LARGE SCALE GENOMIC DNA]</scope>
    <source>
        <strain evidence="6 7">HWN-4</strain>
    </source>
</reference>
<dbReference type="SUPFAM" id="SSF53850">
    <property type="entry name" value="Periplasmic binding protein-like II"/>
    <property type="match status" value="1"/>
</dbReference>
<dbReference type="Pfam" id="PF01547">
    <property type="entry name" value="SBP_bac_1"/>
    <property type="match status" value="1"/>
</dbReference>
<dbReference type="Proteomes" id="UP000231501">
    <property type="component" value="Unassembled WGS sequence"/>
</dbReference>
<feature type="chain" id="PRO_5013432328" description="Maltodextrin-binding protein" evidence="5">
    <location>
        <begin position="41"/>
        <end position="413"/>
    </location>
</feature>
<dbReference type="InterPro" id="IPR006059">
    <property type="entry name" value="SBP"/>
</dbReference>
<comment type="function">
    <text evidence="5">Part of the ABC transporter complex MalEFGK involved in maltose/maltodextrin import. Binds maltose and higher maltodextrins.</text>
</comment>
<evidence type="ECO:0000256" key="1">
    <source>
        <dbReference type="ARBA" id="ARBA00008520"/>
    </source>
</evidence>
<evidence type="ECO:0000313" key="6">
    <source>
        <dbReference type="EMBL" id="PIM52303.1"/>
    </source>
</evidence>
<keyword evidence="2 5" id="KW-0813">Transport</keyword>
<name>A0A2G9C7B0_9BURK</name>
<dbReference type="OrthoDB" id="9766758at2"/>
<dbReference type="EMBL" id="PEOG01000041">
    <property type="protein sequence ID" value="PIM52303.1"/>
    <property type="molecule type" value="Genomic_DNA"/>
</dbReference>
<evidence type="ECO:0000313" key="7">
    <source>
        <dbReference type="Proteomes" id="UP000231501"/>
    </source>
</evidence>
<proteinExistence type="inferred from homology"/>
<comment type="similarity">
    <text evidence="1 5">Belongs to the bacterial solute-binding protein 1 family.</text>
</comment>
<keyword evidence="7" id="KW-1185">Reference proteome</keyword>
<keyword evidence="4 5" id="KW-0732">Signal</keyword>
<comment type="subcellular location">
    <subcellularLocation>
        <location evidence="5">Periplasm</location>
    </subcellularLocation>
</comment>
<keyword evidence="5" id="KW-0574">Periplasm</keyword>
<feature type="signal peptide" evidence="5">
    <location>
        <begin position="1"/>
        <end position="40"/>
    </location>
</feature>
<sequence length="413" mass="44646">MASAAPPRSANPARALRATRRALGLLATALLLGAGGTAAAQTAPKLLVWINGDKAYNGLQKVGDAFERESGVKVVVEHPVDAPEKYTQAAGAGKGPDVFCWPHDRVGEWAKAGLLTPIQPRKPLFDEVEPAAWQAFRYQGRLWGYPIAIETTGLIYNKALVSQPPATWDALIALDKTLRQRGKHAILWDYNKSFFSWPMFAGAGGVIFGRDAQGDFDPRQVAVNNEGALAAGRMLERLIQEGVMPRGARYSEMESSFARGEIAMMISGPWAWENARKAGIDIGVAPIPAVIPSKPSKPFVGVLGCMISAPSRHKDLAREFIERHLMRPESLRVLDADVPIGVPANKAFYQALSVNPLIRASMENARAGEAIPNIPEVGRFWTAMDAALEAITNGLQSPRDALDGASGRMLLKQ</sequence>
<evidence type="ECO:0000256" key="5">
    <source>
        <dbReference type="RuleBase" id="RU365005"/>
    </source>
</evidence>
<keyword evidence="3 5" id="KW-0762">Sugar transport</keyword>
<dbReference type="PANTHER" id="PTHR30061:SF50">
    <property type="entry name" value="MALTOSE_MALTODEXTRIN-BINDING PERIPLASMIC PROTEIN"/>
    <property type="match status" value="1"/>
</dbReference>
<organism evidence="6 7">
    <name type="scientific">Roseateles chitinivorans</name>
    <dbReference type="NCBI Taxonomy" id="2917965"/>
    <lineage>
        <taxon>Bacteria</taxon>
        <taxon>Pseudomonadati</taxon>
        <taxon>Pseudomonadota</taxon>
        <taxon>Betaproteobacteria</taxon>
        <taxon>Burkholderiales</taxon>
        <taxon>Sphaerotilaceae</taxon>
        <taxon>Roseateles</taxon>
    </lineage>
</organism>
<dbReference type="Gene3D" id="3.40.190.10">
    <property type="entry name" value="Periplasmic binding protein-like II"/>
    <property type="match status" value="2"/>
</dbReference>
<dbReference type="GO" id="GO:0042956">
    <property type="term" value="P:maltodextrin transmembrane transport"/>
    <property type="evidence" value="ECO:0007669"/>
    <property type="project" value="TreeGrafter"/>
</dbReference>
<dbReference type="NCBIfam" id="NF007011">
    <property type="entry name" value="PRK09474.1"/>
    <property type="match status" value="1"/>
</dbReference>
<evidence type="ECO:0000256" key="2">
    <source>
        <dbReference type="ARBA" id="ARBA00022448"/>
    </source>
</evidence>
<dbReference type="InterPro" id="IPR006060">
    <property type="entry name" value="Maltose/Cyclodextrin-bd"/>
</dbReference>
<evidence type="ECO:0000256" key="4">
    <source>
        <dbReference type="ARBA" id="ARBA00022729"/>
    </source>
</evidence>
<dbReference type="PANTHER" id="PTHR30061">
    <property type="entry name" value="MALTOSE-BINDING PERIPLASMIC PROTEIN"/>
    <property type="match status" value="1"/>
</dbReference>
<protein>
    <recommendedName>
        <fullName evidence="5">Maltodextrin-binding protein</fullName>
    </recommendedName>
</protein>
<accession>A0A2G9C7B0</accession>
<dbReference type="GO" id="GO:0042597">
    <property type="term" value="C:periplasmic space"/>
    <property type="evidence" value="ECO:0007669"/>
    <property type="project" value="UniProtKB-SubCell"/>
</dbReference>
<dbReference type="GO" id="GO:1901982">
    <property type="term" value="F:maltose binding"/>
    <property type="evidence" value="ECO:0007669"/>
    <property type="project" value="TreeGrafter"/>
</dbReference>
<evidence type="ECO:0000256" key="3">
    <source>
        <dbReference type="ARBA" id="ARBA00022597"/>
    </source>
</evidence>
<dbReference type="GO" id="GO:0055052">
    <property type="term" value="C:ATP-binding cassette (ABC) transporter complex, substrate-binding subunit-containing"/>
    <property type="evidence" value="ECO:0007669"/>
    <property type="project" value="TreeGrafter"/>
</dbReference>
<comment type="caution">
    <text evidence="6">The sequence shown here is derived from an EMBL/GenBank/DDBJ whole genome shotgun (WGS) entry which is preliminary data.</text>
</comment>
<dbReference type="GO" id="GO:0015144">
    <property type="term" value="F:carbohydrate transmembrane transporter activity"/>
    <property type="evidence" value="ECO:0007669"/>
    <property type="project" value="InterPro"/>
</dbReference>
<gene>
    <name evidence="6" type="ORF">CS062_15515</name>
</gene>